<dbReference type="InterPro" id="IPR046851">
    <property type="entry name" value="NBCH_WD40"/>
</dbReference>
<evidence type="ECO:0000256" key="2">
    <source>
        <dbReference type="PROSITE-ProRule" id="PRU00221"/>
    </source>
</evidence>
<dbReference type="InterPro" id="IPR001680">
    <property type="entry name" value="WD40_rpt"/>
</dbReference>
<dbReference type="SUPFAM" id="SSF50978">
    <property type="entry name" value="WD40 repeat-like"/>
    <property type="match status" value="1"/>
</dbReference>
<reference evidence="4" key="4">
    <citation type="submission" date="2025-08" db="UniProtKB">
        <authorList>
            <consortium name="Ensembl"/>
        </authorList>
    </citation>
    <scope>IDENTIFICATION</scope>
</reference>
<dbReference type="AlphaFoldDB" id="A0A4W3GZA4"/>
<evidence type="ECO:0000313" key="5">
    <source>
        <dbReference type="Proteomes" id="UP000314986"/>
    </source>
</evidence>
<evidence type="ECO:0000256" key="1">
    <source>
        <dbReference type="ARBA" id="ARBA00022574"/>
    </source>
</evidence>
<dbReference type="GO" id="GO:0005829">
    <property type="term" value="C:cytosol"/>
    <property type="evidence" value="ECO:0007669"/>
    <property type="project" value="TreeGrafter"/>
</dbReference>
<accession>A0A4W3GZA4</accession>
<dbReference type="GO" id="GO:0019901">
    <property type="term" value="F:protein kinase binding"/>
    <property type="evidence" value="ECO:0007669"/>
    <property type="project" value="TreeGrafter"/>
</dbReference>
<dbReference type="InterPro" id="IPR050865">
    <property type="entry name" value="BEACH_Domain"/>
</dbReference>
<reference evidence="5" key="2">
    <citation type="journal article" date="2007" name="PLoS Biol.">
        <title>Survey sequencing and comparative analysis of the elephant shark (Callorhinchus milii) genome.</title>
        <authorList>
            <person name="Venkatesh B."/>
            <person name="Kirkness E.F."/>
            <person name="Loh Y.H."/>
            <person name="Halpern A.L."/>
            <person name="Lee A.P."/>
            <person name="Johnson J."/>
            <person name="Dandona N."/>
            <person name="Viswanathan L.D."/>
            <person name="Tay A."/>
            <person name="Venter J.C."/>
            <person name="Strausberg R.L."/>
            <person name="Brenner S."/>
        </authorList>
    </citation>
    <scope>NUCLEOTIDE SEQUENCE [LARGE SCALE GENOMIC DNA]</scope>
</reference>
<dbReference type="GO" id="GO:0008104">
    <property type="term" value="P:intracellular protein localization"/>
    <property type="evidence" value="ECO:0007669"/>
    <property type="project" value="TreeGrafter"/>
</dbReference>
<evidence type="ECO:0000259" key="3">
    <source>
        <dbReference type="Pfam" id="PF20426"/>
    </source>
</evidence>
<feature type="repeat" description="WD" evidence="2">
    <location>
        <begin position="35"/>
        <end position="68"/>
    </location>
</feature>
<dbReference type="InterPro" id="IPR015943">
    <property type="entry name" value="WD40/YVTN_repeat-like_dom_sf"/>
</dbReference>
<reference evidence="4" key="5">
    <citation type="submission" date="2025-09" db="UniProtKB">
        <authorList>
            <consortium name="Ensembl"/>
        </authorList>
    </citation>
    <scope>IDENTIFICATION</scope>
</reference>
<feature type="repeat" description="WD" evidence="2">
    <location>
        <begin position="86"/>
        <end position="127"/>
    </location>
</feature>
<dbReference type="Proteomes" id="UP000314986">
    <property type="component" value="Unassembled WGS sequence"/>
</dbReference>
<dbReference type="OMA" id="HEDVITC"/>
<sequence>TLVVSHDGKLLFSGGHWDNSVQVTSLSKGKVTGHVTRHIDIVTCLALDLCDIYLISGSRDTTCMVWQIIQQGGFAYGLAPKPFQVLYGHDDEVTCVAISTELDMAVSGSKDGTVIVHTVRRGQFTRSFRPPCESSLPVTISNLAVGLEGQIVIHSTIESRAKDNIFLHLYSVNGKLLASETLGEPITAMCLARDHVVLGTECCSLHVRHLRSLKSAMEPLMMRVPIHCVSVTKDNSHILVGLDDGKLIVVGPGQPSEMRTGQFTRRLWSSTRRLSRLSSRETEYKK</sequence>
<dbReference type="PANTHER" id="PTHR13743">
    <property type="entry name" value="BEIGE/BEACH-RELATED"/>
    <property type="match status" value="1"/>
</dbReference>
<reference evidence="5" key="1">
    <citation type="journal article" date="2006" name="Science">
        <title>Ancient noncoding elements conserved in the human genome.</title>
        <authorList>
            <person name="Venkatesh B."/>
            <person name="Kirkness E.F."/>
            <person name="Loh Y.H."/>
            <person name="Halpern A.L."/>
            <person name="Lee A.P."/>
            <person name="Johnson J."/>
            <person name="Dandona N."/>
            <person name="Viswanathan L.D."/>
            <person name="Tay A."/>
            <person name="Venter J.C."/>
            <person name="Strausberg R.L."/>
            <person name="Brenner S."/>
        </authorList>
    </citation>
    <scope>NUCLEOTIDE SEQUENCE [LARGE SCALE GENOMIC DNA]</scope>
</reference>
<dbReference type="SMART" id="SM00320">
    <property type="entry name" value="WD40"/>
    <property type="match status" value="3"/>
</dbReference>
<dbReference type="PANTHER" id="PTHR13743:SF111">
    <property type="entry name" value="NEUROBEACHIN-LIKE PROTEIN 2"/>
    <property type="match status" value="1"/>
</dbReference>
<reference evidence="5" key="3">
    <citation type="journal article" date="2014" name="Nature">
        <title>Elephant shark genome provides unique insights into gnathostome evolution.</title>
        <authorList>
            <consortium name="International Elephant Shark Genome Sequencing Consortium"/>
            <person name="Venkatesh B."/>
            <person name="Lee A.P."/>
            <person name="Ravi V."/>
            <person name="Maurya A.K."/>
            <person name="Lian M.M."/>
            <person name="Swann J.B."/>
            <person name="Ohta Y."/>
            <person name="Flajnik M.F."/>
            <person name="Sutoh Y."/>
            <person name="Kasahara M."/>
            <person name="Hoon S."/>
            <person name="Gangu V."/>
            <person name="Roy S.W."/>
            <person name="Irimia M."/>
            <person name="Korzh V."/>
            <person name="Kondrychyn I."/>
            <person name="Lim Z.W."/>
            <person name="Tay B.H."/>
            <person name="Tohari S."/>
            <person name="Kong K.W."/>
            <person name="Ho S."/>
            <person name="Lorente-Galdos B."/>
            <person name="Quilez J."/>
            <person name="Marques-Bonet T."/>
            <person name="Raney B.J."/>
            <person name="Ingham P.W."/>
            <person name="Tay A."/>
            <person name="Hillier L.W."/>
            <person name="Minx P."/>
            <person name="Boehm T."/>
            <person name="Wilson R.K."/>
            <person name="Brenner S."/>
            <person name="Warren W.C."/>
        </authorList>
    </citation>
    <scope>NUCLEOTIDE SEQUENCE [LARGE SCALE GENOMIC DNA]</scope>
</reference>
<organism evidence="4 5">
    <name type="scientific">Callorhinchus milii</name>
    <name type="common">Ghost shark</name>
    <dbReference type="NCBI Taxonomy" id="7868"/>
    <lineage>
        <taxon>Eukaryota</taxon>
        <taxon>Metazoa</taxon>
        <taxon>Chordata</taxon>
        <taxon>Craniata</taxon>
        <taxon>Vertebrata</taxon>
        <taxon>Chondrichthyes</taxon>
        <taxon>Holocephali</taxon>
        <taxon>Chimaeriformes</taxon>
        <taxon>Callorhinchidae</taxon>
        <taxon>Callorhinchus</taxon>
    </lineage>
</organism>
<feature type="domain" description="Neurobeachin beta-propeller" evidence="3">
    <location>
        <begin position="6"/>
        <end position="250"/>
    </location>
</feature>
<keyword evidence="5" id="KW-1185">Reference proteome</keyword>
<dbReference type="PROSITE" id="PS50082">
    <property type="entry name" value="WD_REPEATS_2"/>
    <property type="match status" value="2"/>
</dbReference>
<proteinExistence type="predicted"/>
<dbReference type="InParanoid" id="A0A4W3GZA4"/>
<dbReference type="Pfam" id="PF20426">
    <property type="entry name" value="NBCH_WD40"/>
    <property type="match status" value="1"/>
</dbReference>
<protein>
    <submittedName>
        <fullName evidence="4">Neurobeachin-like protein 2</fullName>
    </submittedName>
</protein>
<dbReference type="Ensembl" id="ENSCMIT00000008644.1">
    <property type="protein sequence ID" value="ENSCMIP00000008405.1"/>
    <property type="gene ID" value="ENSCMIG00000004508.1"/>
</dbReference>
<name>A0A4W3GZA4_CALMI</name>
<dbReference type="GeneTree" id="ENSGT00940000158454"/>
<dbReference type="InterPro" id="IPR036322">
    <property type="entry name" value="WD40_repeat_dom_sf"/>
</dbReference>
<evidence type="ECO:0000313" key="4">
    <source>
        <dbReference type="Ensembl" id="ENSCMIP00000008405.1"/>
    </source>
</evidence>
<dbReference type="GO" id="GO:0016020">
    <property type="term" value="C:membrane"/>
    <property type="evidence" value="ECO:0007669"/>
    <property type="project" value="TreeGrafter"/>
</dbReference>
<dbReference type="Gene3D" id="2.130.10.10">
    <property type="entry name" value="YVTN repeat-like/Quinoprotein amine dehydrogenase"/>
    <property type="match status" value="2"/>
</dbReference>
<dbReference type="STRING" id="7868.ENSCMIP00000008405"/>
<keyword evidence="1 2" id="KW-0853">WD repeat</keyword>